<dbReference type="Pfam" id="PF14052">
    <property type="entry name" value="Caps_assemb_Wzi"/>
    <property type="match status" value="1"/>
</dbReference>
<comment type="caution">
    <text evidence="2">The sequence shown here is derived from an EMBL/GenBank/DDBJ whole genome shotgun (WGS) entry which is preliminary data.</text>
</comment>
<keyword evidence="1" id="KW-0732">Signal</keyword>
<keyword evidence="3" id="KW-1185">Reference proteome</keyword>
<organism evidence="2 3">
    <name type="scientific">Geomesophilobacter sediminis</name>
    <dbReference type="NCBI Taxonomy" id="2798584"/>
    <lineage>
        <taxon>Bacteria</taxon>
        <taxon>Pseudomonadati</taxon>
        <taxon>Thermodesulfobacteriota</taxon>
        <taxon>Desulfuromonadia</taxon>
        <taxon>Geobacterales</taxon>
        <taxon>Geobacteraceae</taxon>
        <taxon>Geomesophilobacter</taxon>
    </lineage>
</organism>
<feature type="signal peptide" evidence="1">
    <location>
        <begin position="1"/>
        <end position="21"/>
    </location>
</feature>
<sequence>MRLFRLLFALLVAGLAFPGLASALSSTNIPLDSPIYLYLEKLSGFGLIRSDFKGIRPFSKAEAARLVDEAQERMSHGDYPPFAADLVARLKELLPREEKLRREPGSAPSFEITPVANARVRYVYVDGVPRNYTRPVNDPGNDGVFGIGSGLRPPNPYPTPVQQRGTEGTPLFENNQGVVYDRGNNLDLRGTAEAYVGTAASLLVEPLLLWSERSDASLRINKGYLKLGGGGLELEVGRDENWLGLGYRGNVTLTNNAKNFDLVKLSSPEPVRTKYLWDLKYDFIFSQFEKTTTLVGGVPVERQPLFMAGKLSMKPTENFEFGINLGRQVGGPGINNSTLETLRGLIGGFNNDNSNSLAGFELRFRFPWLRDSELYGEYSGEDAAAFWPIVESYVAGIFVPRLTENGRDDLRFEYFLGNQILYTHGIYQEGYLRHGMPIGDSQGGATQDFFLRYSHWFSVRNNLALEGIRTSRGDIGKLPQNAQGIYDPNGTPQAIERVVAVRAFWSFPVHGEWNALLGYGREWIDNFDLKPGEHRDNQIVRAELTYRY</sequence>
<dbReference type="RefSeq" id="WP_199382027.1">
    <property type="nucleotide sequence ID" value="NZ_JAEMHM010000001.1"/>
</dbReference>
<protein>
    <submittedName>
        <fullName evidence="2">Capsule assembly Wzi family protein</fullName>
    </submittedName>
</protein>
<feature type="chain" id="PRO_5035232768" evidence="1">
    <location>
        <begin position="22"/>
        <end position="548"/>
    </location>
</feature>
<dbReference type="EMBL" id="JAEMHM010000001">
    <property type="protein sequence ID" value="MBJ6723180.1"/>
    <property type="molecule type" value="Genomic_DNA"/>
</dbReference>
<proteinExistence type="predicted"/>
<evidence type="ECO:0000313" key="2">
    <source>
        <dbReference type="EMBL" id="MBJ6723180.1"/>
    </source>
</evidence>
<evidence type="ECO:0000313" key="3">
    <source>
        <dbReference type="Proteomes" id="UP000636888"/>
    </source>
</evidence>
<accession>A0A8J7JFX5</accession>
<name>A0A8J7JFX5_9BACT</name>
<evidence type="ECO:0000256" key="1">
    <source>
        <dbReference type="SAM" id="SignalP"/>
    </source>
</evidence>
<dbReference type="AlphaFoldDB" id="A0A8J7JFX5"/>
<reference evidence="2" key="1">
    <citation type="submission" date="2020-12" db="EMBL/GenBank/DDBJ databases">
        <title>Geomonas sp. Red875, isolated from river sediment.</title>
        <authorList>
            <person name="Xu Z."/>
            <person name="Zhang Z."/>
            <person name="Masuda Y."/>
            <person name="Itoh H."/>
            <person name="Senoo K."/>
        </authorList>
    </citation>
    <scope>NUCLEOTIDE SEQUENCE</scope>
    <source>
        <strain evidence="2">Red875</strain>
    </source>
</reference>
<dbReference type="Proteomes" id="UP000636888">
    <property type="component" value="Unassembled WGS sequence"/>
</dbReference>
<dbReference type="InterPro" id="IPR038636">
    <property type="entry name" value="Wzi_sf"/>
</dbReference>
<dbReference type="Gene3D" id="2.40.160.130">
    <property type="entry name" value="Capsule assembly protein Wzi"/>
    <property type="match status" value="1"/>
</dbReference>
<dbReference type="InterPro" id="IPR026950">
    <property type="entry name" value="Caps_assemb_Wzi"/>
</dbReference>
<gene>
    <name evidence="2" type="ORF">JFN93_00535</name>
</gene>